<dbReference type="EMBL" id="QYZP01000003">
    <property type="protein sequence ID" value="RJN31202.1"/>
    <property type="molecule type" value="Genomic_DNA"/>
</dbReference>
<sequence length="236" mass="27103">MLTSYLRTSQHTDRMVQQSARTAHRETMPLTTYFTSDQHIGHANIIRYCDRPFKDLDEMDEVLIERWNGTVGTEDEVWVLGDYAMIDYERGLSLLPRLNGTKYLVIGNHDRCSPSQREGHLHVPAYLEAGFTVAVTQAETYLPALEAGGEELRVLLSHYPYSGESHFKPDRYERFRYRDLGHPLICGHVHTEWKTQLSARGTVQVNVGVDQWDFRPISAAELHRTIRSTLADRSEG</sequence>
<keyword evidence="4" id="KW-1185">Reference proteome</keyword>
<evidence type="ECO:0000259" key="2">
    <source>
        <dbReference type="Pfam" id="PF00149"/>
    </source>
</evidence>
<evidence type="ECO:0000313" key="4">
    <source>
        <dbReference type="Proteomes" id="UP000266615"/>
    </source>
</evidence>
<name>A0A3A4EZ83_9MICC</name>
<organism evidence="3 4">
    <name type="scientific">Nesterenkonia natronophila</name>
    <dbReference type="NCBI Taxonomy" id="2174932"/>
    <lineage>
        <taxon>Bacteria</taxon>
        <taxon>Bacillati</taxon>
        <taxon>Actinomycetota</taxon>
        <taxon>Actinomycetes</taxon>
        <taxon>Micrococcales</taxon>
        <taxon>Micrococcaceae</taxon>
        <taxon>Nesterenkonia</taxon>
    </lineage>
</organism>
<gene>
    <name evidence="3" type="ORF">D3250_10145</name>
</gene>
<reference evidence="3 4" key="1">
    <citation type="submission" date="2018-09" db="EMBL/GenBank/DDBJ databases">
        <title>Nesterenkonia natronophila sp. nov., an alkaliphilic actinobacteriume isolated from a soda lake, and emended description of the genus Nesterenkonia.</title>
        <authorList>
            <person name="Menes R.J."/>
            <person name="Iriarte A."/>
        </authorList>
    </citation>
    <scope>NUCLEOTIDE SEQUENCE [LARGE SCALE GENOMIC DNA]</scope>
    <source>
        <strain evidence="3 4">M8</strain>
    </source>
</reference>
<feature type="compositionally biased region" description="Polar residues" evidence="1">
    <location>
        <begin position="1"/>
        <end position="21"/>
    </location>
</feature>
<dbReference type="InterPro" id="IPR004843">
    <property type="entry name" value="Calcineurin-like_PHP"/>
</dbReference>
<accession>A0A3A4EZ83</accession>
<dbReference type="GO" id="GO:0016787">
    <property type="term" value="F:hydrolase activity"/>
    <property type="evidence" value="ECO:0007669"/>
    <property type="project" value="InterPro"/>
</dbReference>
<dbReference type="AlphaFoldDB" id="A0A3A4EZ83"/>
<evidence type="ECO:0000256" key="1">
    <source>
        <dbReference type="SAM" id="MobiDB-lite"/>
    </source>
</evidence>
<comment type="caution">
    <text evidence="3">The sequence shown here is derived from an EMBL/GenBank/DDBJ whole genome shotgun (WGS) entry which is preliminary data.</text>
</comment>
<protein>
    <submittedName>
        <fullName evidence="3">Metallophosphoesterase</fullName>
    </submittedName>
</protein>
<dbReference type="SUPFAM" id="SSF56300">
    <property type="entry name" value="Metallo-dependent phosphatases"/>
    <property type="match status" value="1"/>
</dbReference>
<dbReference type="Gene3D" id="3.60.21.10">
    <property type="match status" value="1"/>
</dbReference>
<dbReference type="Pfam" id="PF00149">
    <property type="entry name" value="Metallophos"/>
    <property type="match status" value="1"/>
</dbReference>
<feature type="region of interest" description="Disordered" evidence="1">
    <location>
        <begin position="1"/>
        <end position="22"/>
    </location>
</feature>
<dbReference type="Proteomes" id="UP000266615">
    <property type="component" value="Unassembled WGS sequence"/>
</dbReference>
<evidence type="ECO:0000313" key="3">
    <source>
        <dbReference type="EMBL" id="RJN31202.1"/>
    </source>
</evidence>
<dbReference type="InterPro" id="IPR029052">
    <property type="entry name" value="Metallo-depent_PP-like"/>
</dbReference>
<proteinExistence type="predicted"/>
<feature type="domain" description="Calcineurin-like phosphoesterase" evidence="2">
    <location>
        <begin position="32"/>
        <end position="191"/>
    </location>
</feature>